<dbReference type="PANTHER" id="PTHR43408">
    <property type="entry name" value="FMN REDUCTASE (NADPH)"/>
    <property type="match status" value="1"/>
</dbReference>
<evidence type="ECO:0000256" key="2">
    <source>
        <dbReference type="ARBA" id="ARBA00022643"/>
    </source>
</evidence>
<name>A0A7K1LKX9_9MICC</name>
<dbReference type="Proteomes" id="UP000462152">
    <property type="component" value="Unassembled WGS sequence"/>
</dbReference>
<dbReference type="AlphaFoldDB" id="A0A7K1LKX9"/>
<proteinExistence type="predicted"/>
<protein>
    <submittedName>
        <fullName evidence="6">NADPH-dependent FMN reductase</fullName>
    </submittedName>
</protein>
<evidence type="ECO:0000256" key="4">
    <source>
        <dbReference type="SAM" id="MobiDB-lite"/>
    </source>
</evidence>
<dbReference type="SUPFAM" id="SSF52218">
    <property type="entry name" value="Flavoproteins"/>
    <property type="match status" value="1"/>
</dbReference>
<dbReference type="GO" id="GO:0016491">
    <property type="term" value="F:oxidoreductase activity"/>
    <property type="evidence" value="ECO:0007669"/>
    <property type="project" value="UniProtKB-KW"/>
</dbReference>
<feature type="domain" description="NADPH-dependent FMN reductase-like" evidence="5">
    <location>
        <begin position="6"/>
        <end position="152"/>
    </location>
</feature>
<dbReference type="NCBIfam" id="TIGR04037">
    <property type="entry name" value="LLM_duo_CE1759"/>
    <property type="match status" value="1"/>
</dbReference>
<keyword evidence="1" id="KW-0285">Flavoprotein</keyword>
<dbReference type="PANTHER" id="PTHR43408:SF2">
    <property type="entry name" value="FMN REDUCTASE (NADPH)"/>
    <property type="match status" value="1"/>
</dbReference>
<accession>A0A7K1LKX9</accession>
<organism evidence="6 7">
    <name type="scientific">Rothia koreensis</name>
    <dbReference type="NCBI Taxonomy" id="592378"/>
    <lineage>
        <taxon>Bacteria</taxon>
        <taxon>Bacillati</taxon>
        <taxon>Actinomycetota</taxon>
        <taxon>Actinomycetes</taxon>
        <taxon>Micrococcales</taxon>
        <taxon>Micrococcaceae</taxon>
        <taxon>Rothia</taxon>
    </lineage>
</organism>
<feature type="region of interest" description="Disordered" evidence="4">
    <location>
        <begin position="181"/>
        <end position="222"/>
    </location>
</feature>
<evidence type="ECO:0000256" key="3">
    <source>
        <dbReference type="ARBA" id="ARBA00023002"/>
    </source>
</evidence>
<dbReference type="InterPro" id="IPR029039">
    <property type="entry name" value="Flavoprotein-like_sf"/>
</dbReference>
<dbReference type="Gene3D" id="3.40.50.360">
    <property type="match status" value="1"/>
</dbReference>
<dbReference type="InterPro" id="IPR005025">
    <property type="entry name" value="FMN_Rdtase-like_dom"/>
</dbReference>
<evidence type="ECO:0000256" key="1">
    <source>
        <dbReference type="ARBA" id="ARBA00022630"/>
    </source>
</evidence>
<dbReference type="InterPro" id="IPR051814">
    <property type="entry name" value="NAD(P)H-dep_FMN_reductase"/>
</dbReference>
<keyword evidence="7" id="KW-1185">Reference proteome</keyword>
<dbReference type="RefSeq" id="WP_129316229.1">
    <property type="nucleotide sequence ID" value="NZ_NOIQ01000021.1"/>
</dbReference>
<evidence type="ECO:0000313" key="7">
    <source>
        <dbReference type="Proteomes" id="UP000462152"/>
    </source>
</evidence>
<gene>
    <name evidence="6" type="ORF">GMA10_10860</name>
</gene>
<sequence>MRKATLVVVTAGLSEPSSTALLGERIADSVLARLRSEAHEVEVETVSLRSLAHGIADYMTMGFPSGEVGRALDTVRSADALIAVTPTFKAGYTGLFKSFWDLTDDDDLVGVPTIVAATGGTARHSLVIESSLRPLFAYLHADVVPTGVFAATDDFGADDSLQHRIDRAGAELADRIAWKLGGEHPGESDPVTAEPEPASPSLAGGNGLPPLKVTPFEDLLNG</sequence>
<evidence type="ECO:0000313" key="6">
    <source>
        <dbReference type="EMBL" id="MUN55703.1"/>
    </source>
</evidence>
<dbReference type="EMBL" id="WOGT01000007">
    <property type="protein sequence ID" value="MUN55703.1"/>
    <property type="molecule type" value="Genomic_DNA"/>
</dbReference>
<dbReference type="InterPro" id="IPR023932">
    <property type="entry name" value="CE1759_FMN_reduct"/>
</dbReference>
<dbReference type="OrthoDB" id="1643408at2"/>
<dbReference type="Pfam" id="PF03358">
    <property type="entry name" value="FMN_red"/>
    <property type="match status" value="1"/>
</dbReference>
<comment type="caution">
    <text evidence="6">The sequence shown here is derived from an EMBL/GenBank/DDBJ whole genome shotgun (WGS) entry which is preliminary data.</text>
</comment>
<keyword evidence="3" id="KW-0560">Oxidoreductase</keyword>
<evidence type="ECO:0000259" key="5">
    <source>
        <dbReference type="Pfam" id="PF03358"/>
    </source>
</evidence>
<keyword evidence="2" id="KW-0288">FMN</keyword>
<reference evidence="6 7" key="1">
    <citation type="submission" date="2019-12" db="EMBL/GenBank/DDBJ databases">
        <authorList>
            <person name="Li J."/>
            <person name="Shi Y."/>
            <person name="Xu G."/>
            <person name="Xiao D."/>
            <person name="Ran X."/>
        </authorList>
    </citation>
    <scope>NUCLEOTIDE SEQUENCE [LARGE SCALE GENOMIC DNA]</scope>
    <source>
        <strain evidence="6 7">JCM 15915</strain>
    </source>
</reference>